<dbReference type="GO" id="GO:0046872">
    <property type="term" value="F:metal ion binding"/>
    <property type="evidence" value="ECO:0007669"/>
    <property type="project" value="InterPro"/>
</dbReference>
<keyword evidence="3" id="KW-1185">Reference proteome</keyword>
<dbReference type="AlphaFoldDB" id="A0A4U0SQK9"/>
<evidence type="ECO:0000259" key="1">
    <source>
        <dbReference type="Pfam" id="PF11716"/>
    </source>
</evidence>
<comment type="caution">
    <text evidence="2">The sequence shown here is derived from an EMBL/GenBank/DDBJ whole genome shotgun (WGS) entry which is preliminary data.</text>
</comment>
<dbReference type="EMBL" id="SUMC01000004">
    <property type="protein sequence ID" value="TKA12312.1"/>
    <property type="molecule type" value="Genomic_DNA"/>
</dbReference>
<keyword evidence="2" id="KW-0670">Pyruvate</keyword>
<organism evidence="2 3">
    <name type="scientific">Actinacidiphila oryziradicis</name>
    <dbReference type="NCBI Taxonomy" id="2571141"/>
    <lineage>
        <taxon>Bacteria</taxon>
        <taxon>Bacillati</taxon>
        <taxon>Actinomycetota</taxon>
        <taxon>Actinomycetes</taxon>
        <taxon>Kitasatosporales</taxon>
        <taxon>Streptomycetaceae</taxon>
        <taxon>Actinacidiphila</taxon>
    </lineage>
</organism>
<dbReference type="Gene3D" id="3.30.1050.20">
    <property type="match status" value="1"/>
</dbReference>
<dbReference type="RefSeq" id="WP_136722346.1">
    <property type="nucleotide sequence ID" value="NZ_SUMC01000004.1"/>
</dbReference>
<dbReference type="OrthoDB" id="5118203at2"/>
<proteinExistence type="predicted"/>
<name>A0A4U0SQK9_9ACTN</name>
<protein>
    <submittedName>
        <fullName evidence="2">Maleylpyruvate isomerase family mycothiol-dependent enzyme</fullName>
    </submittedName>
</protein>
<gene>
    <name evidence="2" type="ORF">FCI23_05685</name>
</gene>
<dbReference type="NCBIfam" id="TIGR03083">
    <property type="entry name" value="maleylpyruvate isomerase family mycothiol-dependent enzyme"/>
    <property type="match status" value="1"/>
</dbReference>
<evidence type="ECO:0000313" key="2">
    <source>
        <dbReference type="EMBL" id="TKA12312.1"/>
    </source>
</evidence>
<dbReference type="Pfam" id="PF11716">
    <property type="entry name" value="MDMPI_N"/>
    <property type="match status" value="1"/>
</dbReference>
<dbReference type="InterPro" id="IPR034660">
    <property type="entry name" value="DinB/YfiT-like"/>
</dbReference>
<sequence length="242" mass="25787">MSGPHDLELTLPWMREGTARFLAAVGELADDDFKAPSKLPQWSRAHVVGHLAHNAEALGRLAAWARTGVENPMYASRDQRAAEIAESAALPASELRSRVAATAGDLDDALLRLGTGQWNAQVRSALGRAIPAAEIPWMRVREVWLHAIDLNNGVSVDDLPSGVVDALLDDVTAVLSRKDTCPALVLAPTDRRGAWRIGAARADGSGSTAELKATAADTMGWLTGRIPSSALRQGLPVLPSWL</sequence>
<keyword evidence="2" id="KW-0413">Isomerase</keyword>
<accession>A0A4U0SQK9</accession>
<evidence type="ECO:0000313" key="3">
    <source>
        <dbReference type="Proteomes" id="UP000305778"/>
    </source>
</evidence>
<dbReference type="GO" id="GO:0016853">
    <property type="term" value="F:isomerase activity"/>
    <property type="evidence" value="ECO:0007669"/>
    <property type="project" value="UniProtKB-KW"/>
</dbReference>
<dbReference type="SUPFAM" id="SSF109854">
    <property type="entry name" value="DinB/YfiT-like putative metalloenzymes"/>
    <property type="match status" value="1"/>
</dbReference>
<dbReference type="Proteomes" id="UP000305778">
    <property type="component" value="Unassembled WGS sequence"/>
</dbReference>
<feature type="domain" description="Mycothiol-dependent maleylpyruvate isomerase metal-binding" evidence="1">
    <location>
        <begin position="15"/>
        <end position="150"/>
    </location>
</feature>
<dbReference type="InterPro" id="IPR024344">
    <property type="entry name" value="MDMPI_metal-binding"/>
</dbReference>
<dbReference type="InterPro" id="IPR036527">
    <property type="entry name" value="SCP2_sterol-bd_dom_sf"/>
</dbReference>
<dbReference type="Gene3D" id="1.20.120.450">
    <property type="entry name" value="dinb family like domain"/>
    <property type="match status" value="1"/>
</dbReference>
<reference evidence="2 3" key="1">
    <citation type="submission" date="2019-04" db="EMBL/GenBank/DDBJ databases">
        <title>Streptomyces oryziradicis sp. nov., a novel actinomycete isolated from rhizosphere soil of rice (Oryza sativa L.).</title>
        <authorList>
            <person name="Li C."/>
        </authorList>
    </citation>
    <scope>NUCLEOTIDE SEQUENCE [LARGE SCALE GENOMIC DNA]</scope>
    <source>
        <strain evidence="2 3">NEAU-C40</strain>
    </source>
</reference>
<dbReference type="InterPro" id="IPR017517">
    <property type="entry name" value="Maleyloyr_isom"/>
</dbReference>
<dbReference type="SUPFAM" id="SSF55718">
    <property type="entry name" value="SCP-like"/>
    <property type="match status" value="1"/>
</dbReference>